<dbReference type="InParanoid" id="J0CR28"/>
<proteinExistence type="predicted"/>
<accession>J0CR28</accession>
<gene>
    <name evidence="1" type="ORF">AURDEDRAFT_178204</name>
</gene>
<dbReference type="Proteomes" id="UP000006514">
    <property type="component" value="Unassembled WGS sequence"/>
</dbReference>
<name>J0CR28_AURST</name>
<protein>
    <submittedName>
        <fullName evidence="1">Uncharacterized protein</fullName>
    </submittedName>
</protein>
<dbReference type="AlphaFoldDB" id="J0CR28"/>
<dbReference type="EMBL" id="JH688728">
    <property type="protein sequence ID" value="EJD32699.1"/>
    <property type="molecule type" value="Genomic_DNA"/>
</dbReference>
<evidence type="ECO:0000313" key="1">
    <source>
        <dbReference type="EMBL" id="EJD32699.1"/>
    </source>
</evidence>
<dbReference type="KEGG" id="adl:AURDEDRAFT_178204"/>
<sequence length="238" mass="26775">MAFALDQFLGYPLSTMTANRSDLEHELMFTILIKNYLLAVPAPTRLRGLRVEDLMKDPDNAATFRAGFNCGWPMLKEGYALPDRARLVRIVKENWGRLPQSATDVLRQVSWRFSNQDRRNTTIPALSDSLNGAPKHELEFLLDLFEWMEQSRNSDGEKTTDRACAFLKACSGESFLIPGRVIEICFVETIDVASGTVHIHVCSQSLDFLSCALKELPMTVDAFLDLVFMSDSSGFNIV</sequence>
<keyword evidence="2" id="KW-1185">Reference proteome</keyword>
<reference evidence="2" key="1">
    <citation type="journal article" date="2012" name="Science">
        <title>The Paleozoic origin of enzymatic lignin decomposition reconstructed from 31 fungal genomes.</title>
        <authorList>
            <person name="Floudas D."/>
            <person name="Binder M."/>
            <person name="Riley R."/>
            <person name="Barry K."/>
            <person name="Blanchette R.A."/>
            <person name="Henrissat B."/>
            <person name="Martinez A.T."/>
            <person name="Otillar R."/>
            <person name="Spatafora J.W."/>
            <person name="Yadav J.S."/>
            <person name="Aerts A."/>
            <person name="Benoit I."/>
            <person name="Boyd A."/>
            <person name="Carlson A."/>
            <person name="Copeland A."/>
            <person name="Coutinho P.M."/>
            <person name="de Vries R.P."/>
            <person name="Ferreira P."/>
            <person name="Findley K."/>
            <person name="Foster B."/>
            <person name="Gaskell J."/>
            <person name="Glotzer D."/>
            <person name="Gorecki P."/>
            <person name="Heitman J."/>
            <person name="Hesse C."/>
            <person name="Hori C."/>
            <person name="Igarashi K."/>
            <person name="Jurgens J.A."/>
            <person name="Kallen N."/>
            <person name="Kersten P."/>
            <person name="Kohler A."/>
            <person name="Kuees U."/>
            <person name="Kumar T.K.A."/>
            <person name="Kuo A."/>
            <person name="LaButti K."/>
            <person name="Larrondo L.F."/>
            <person name="Lindquist E."/>
            <person name="Ling A."/>
            <person name="Lombard V."/>
            <person name="Lucas S."/>
            <person name="Lundell T."/>
            <person name="Martin R."/>
            <person name="McLaughlin D.J."/>
            <person name="Morgenstern I."/>
            <person name="Morin E."/>
            <person name="Murat C."/>
            <person name="Nagy L.G."/>
            <person name="Nolan M."/>
            <person name="Ohm R.A."/>
            <person name="Patyshakuliyeva A."/>
            <person name="Rokas A."/>
            <person name="Ruiz-Duenas F.J."/>
            <person name="Sabat G."/>
            <person name="Salamov A."/>
            <person name="Samejima M."/>
            <person name="Schmutz J."/>
            <person name="Slot J.C."/>
            <person name="St John F."/>
            <person name="Stenlid J."/>
            <person name="Sun H."/>
            <person name="Sun S."/>
            <person name="Syed K."/>
            <person name="Tsang A."/>
            <person name="Wiebenga A."/>
            <person name="Young D."/>
            <person name="Pisabarro A."/>
            <person name="Eastwood D.C."/>
            <person name="Martin F."/>
            <person name="Cullen D."/>
            <person name="Grigoriev I.V."/>
            <person name="Hibbett D.S."/>
        </authorList>
    </citation>
    <scope>NUCLEOTIDE SEQUENCE [LARGE SCALE GENOMIC DNA]</scope>
    <source>
        <strain evidence="2">TFB10046</strain>
    </source>
</reference>
<evidence type="ECO:0000313" key="2">
    <source>
        <dbReference type="Proteomes" id="UP000006514"/>
    </source>
</evidence>
<organism evidence="1 2">
    <name type="scientific">Auricularia subglabra (strain TFB-10046 / SS5)</name>
    <name type="common">White-rot fungus</name>
    <name type="synonym">Auricularia delicata (strain TFB10046)</name>
    <dbReference type="NCBI Taxonomy" id="717982"/>
    <lineage>
        <taxon>Eukaryota</taxon>
        <taxon>Fungi</taxon>
        <taxon>Dikarya</taxon>
        <taxon>Basidiomycota</taxon>
        <taxon>Agaricomycotina</taxon>
        <taxon>Agaricomycetes</taxon>
        <taxon>Auriculariales</taxon>
        <taxon>Auriculariaceae</taxon>
        <taxon>Auricularia</taxon>
    </lineage>
</organism>